<proteinExistence type="predicted"/>
<organism evidence="1 2">
    <name type="scientific">Ancylostoma ceylanicum</name>
    <dbReference type="NCBI Taxonomy" id="53326"/>
    <lineage>
        <taxon>Eukaryota</taxon>
        <taxon>Metazoa</taxon>
        <taxon>Ecdysozoa</taxon>
        <taxon>Nematoda</taxon>
        <taxon>Chromadorea</taxon>
        <taxon>Rhabditida</taxon>
        <taxon>Rhabditina</taxon>
        <taxon>Rhabditomorpha</taxon>
        <taxon>Strongyloidea</taxon>
        <taxon>Ancylostomatidae</taxon>
        <taxon>Ancylostomatinae</taxon>
        <taxon>Ancylostoma</taxon>
    </lineage>
</organism>
<dbReference type="EMBL" id="JARK01001473">
    <property type="protein sequence ID" value="EYB97774.1"/>
    <property type="molecule type" value="Genomic_DNA"/>
</dbReference>
<evidence type="ECO:0000313" key="1">
    <source>
        <dbReference type="EMBL" id="EYB97774.1"/>
    </source>
</evidence>
<keyword evidence="2" id="KW-1185">Reference proteome</keyword>
<protein>
    <submittedName>
        <fullName evidence="1">Uncharacterized protein</fullName>
    </submittedName>
</protein>
<dbReference type="AlphaFoldDB" id="A0A016T597"/>
<dbReference type="Proteomes" id="UP000024635">
    <property type="component" value="Unassembled WGS sequence"/>
</dbReference>
<evidence type="ECO:0000313" key="2">
    <source>
        <dbReference type="Proteomes" id="UP000024635"/>
    </source>
</evidence>
<comment type="caution">
    <text evidence="1">The sequence shown here is derived from an EMBL/GenBank/DDBJ whole genome shotgun (WGS) entry which is preliminary data.</text>
</comment>
<sequence length="67" mass="7716">MTFEDAIPYPFSFRNTLSLSFLSDLQSVMRFSHFRTVPVLLQRLVTGSLHLNRCEVVSSLAFGFKLF</sequence>
<reference evidence="2" key="1">
    <citation type="journal article" date="2015" name="Nat. Genet.">
        <title>The genome and transcriptome of the zoonotic hookworm Ancylostoma ceylanicum identify infection-specific gene families.</title>
        <authorList>
            <person name="Schwarz E.M."/>
            <person name="Hu Y."/>
            <person name="Antoshechkin I."/>
            <person name="Miller M.M."/>
            <person name="Sternberg P.W."/>
            <person name="Aroian R.V."/>
        </authorList>
    </citation>
    <scope>NUCLEOTIDE SEQUENCE</scope>
    <source>
        <strain evidence="2">HY135</strain>
    </source>
</reference>
<gene>
    <name evidence="1" type="primary">Acey_s0137.g2014</name>
    <name evidence="1" type="ORF">Y032_0137g2014</name>
</gene>
<name>A0A016T597_9BILA</name>
<accession>A0A016T597</accession>